<sequence length="143" mass="15939">MNQRAKMPGQNGIVYLADYILDDLRMIPRACDLLDRISANADAYFLDRNTLPPALACAWEPLVRAAVDFCERLAARYNGVVIEQDYVGLDLCDVVFDDDEISTLKIFACDPACARVAPEALDIVRQCRHIQVLLHTENARAAA</sequence>
<gene>
    <name evidence="1" type="ORF">CCR94_12415</name>
</gene>
<dbReference type="EMBL" id="NHSJ01000077">
    <property type="protein sequence ID" value="PPQ30498.1"/>
    <property type="molecule type" value="Genomic_DNA"/>
</dbReference>
<name>A0A2S6N7A8_9HYPH</name>
<evidence type="ECO:0000313" key="1">
    <source>
        <dbReference type="EMBL" id="PPQ30498.1"/>
    </source>
</evidence>
<protein>
    <submittedName>
        <fullName evidence="1">Uncharacterized protein</fullName>
    </submittedName>
</protein>
<evidence type="ECO:0000313" key="2">
    <source>
        <dbReference type="Proteomes" id="UP000239089"/>
    </source>
</evidence>
<organism evidence="1 2">
    <name type="scientific">Rhodoblastus sphagnicola</name>
    <dbReference type="NCBI Taxonomy" id="333368"/>
    <lineage>
        <taxon>Bacteria</taxon>
        <taxon>Pseudomonadati</taxon>
        <taxon>Pseudomonadota</taxon>
        <taxon>Alphaproteobacteria</taxon>
        <taxon>Hyphomicrobiales</taxon>
        <taxon>Rhodoblastaceae</taxon>
        <taxon>Rhodoblastus</taxon>
    </lineage>
</organism>
<keyword evidence="2" id="KW-1185">Reference proteome</keyword>
<dbReference type="Proteomes" id="UP000239089">
    <property type="component" value="Unassembled WGS sequence"/>
</dbReference>
<accession>A0A2S6N7A8</accession>
<comment type="caution">
    <text evidence="1">The sequence shown here is derived from an EMBL/GenBank/DDBJ whole genome shotgun (WGS) entry which is preliminary data.</text>
</comment>
<proteinExistence type="predicted"/>
<reference evidence="1 2" key="1">
    <citation type="journal article" date="2018" name="Arch. Microbiol.">
        <title>New insights into the metabolic potential of the phototrophic purple bacterium Rhodopila globiformis DSM 161(T) from its draft genome sequence and evidence for a vanadium-dependent nitrogenase.</title>
        <authorList>
            <person name="Imhoff J.F."/>
            <person name="Rahn T."/>
            <person name="Kunzel S."/>
            <person name="Neulinger S.C."/>
        </authorList>
    </citation>
    <scope>NUCLEOTIDE SEQUENCE [LARGE SCALE GENOMIC DNA]</scope>
    <source>
        <strain evidence="1 2">DSM 16996</strain>
    </source>
</reference>
<dbReference type="AlphaFoldDB" id="A0A2S6N7A8"/>